<gene>
    <name evidence="1" type="ORF">HPF_11770</name>
</gene>
<dbReference type="KEGG" id="hpse:HPF_11770"/>
<organism evidence="1 2">
    <name type="scientific">Hydrogenophaga pseudoflava</name>
    <name type="common">Pseudomonas carboxydoflava</name>
    <dbReference type="NCBI Taxonomy" id="47421"/>
    <lineage>
        <taxon>Bacteria</taxon>
        <taxon>Pseudomonadati</taxon>
        <taxon>Pseudomonadota</taxon>
        <taxon>Betaproteobacteria</taxon>
        <taxon>Burkholderiales</taxon>
        <taxon>Comamonadaceae</taxon>
        <taxon>Hydrogenophaga</taxon>
    </lineage>
</organism>
<evidence type="ECO:0000313" key="1">
    <source>
        <dbReference type="EMBL" id="QBM28369.1"/>
    </source>
</evidence>
<evidence type="ECO:0000313" key="2">
    <source>
        <dbReference type="Proteomes" id="UP000293912"/>
    </source>
</evidence>
<protein>
    <submittedName>
        <fullName evidence="1">Uncharacterized protein</fullName>
    </submittedName>
</protein>
<dbReference type="AlphaFoldDB" id="A0A4P6X050"/>
<dbReference type="RefSeq" id="WP_243721560.1">
    <property type="nucleotide sequence ID" value="NZ_CP037867.1"/>
</dbReference>
<accession>A0A4P6X050</accession>
<keyword evidence="2" id="KW-1185">Reference proteome</keyword>
<dbReference type="Proteomes" id="UP000293912">
    <property type="component" value="Chromosome"/>
</dbReference>
<dbReference type="EMBL" id="CP037867">
    <property type="protein sequence ID" value="QBM28369.1"/>
    <property type="molecule type" value="Genomic_DNA"/>
</dbReference>
<name>A0A4P6X050_HYDPS</name>
<sequence>MATKTDSDDGVLDFRRYGYLTYAGCARRAEVQVLKSHAGWYIGTVNEDGLPCARESQEYWPSEELALAALTNDTWTQKNWP</sequence>
<reference evidence="1 2" key="1">
    <citation type="submission" date="2019-03" db="EMBL/GenBank/DDBJ databases">
        <authorList>
            <person name="Sebastian G."/>
            <person name="Baumann P."/>
            <person name="Ruckert C."/>
            <person name="Kalinowski J."/>
            <person name="Nebel B."/>
            <person name="Takors R."/>
            <person name="Blombach B."/>
        </authorList>
    </citation>
    <scope>NUCLEOTIDE SEQUENCE [LARGE SCALE GENOMIC DNA]</scope>
    <source>
        <strain evidence="1 2">DSM 1084</strain>
    </source>
</reference>
<proteinExistence type="predicted"/>